<dbReference type="SMART" id="SM01141">
    <property type="entry name" value="DRY_EERY"/>
    <property type="match status" value="1"/>
</dbReference>
<feature type="compositionally biased region" description="Acidic residues" evidence="3">
    <location>
        <begin position="184"/>
        <end position="202"/>
    </location>
</feature>
<dbReference type="PANTHER" id="PTHR13161">
    <property type="entry name" value="SPLICING FACTOR SUPPRESSOR OF WHITE APRICOT"/>
    <property type="match status" value="1"/>
</dbReference>
<feature type="region of interest" description="Disordered" evidence="3">
    <location>
        <begin position="142"/>
        <end position="202"/>
    </location>
</feature>
<evidence type="ECO:0000313" key="6">
    <source>
        <dbReference type="Proteomes" id="UP001608902"/>
    </source>
</evidence>
<feature type="domain" description="Suppressor of white apricot N-terminal" evidence="4">
    <location>
        <begin position="39"/>
        <end position="176"/>
    </location>
</feature>
<evidence type="ECO:0000256" key="3">
    <source>
        <dbReference type="SAM" id="MobiDB-lite"/>
    </source>
</evidence>
<evidence type="ECO:0000313" key="5">
    <source>
        <dbReference type="EMBL" id="MFH4983745.1"/>
    </source>
</evidence>
<evidence type="ECO:0000259" key="4">
    <source>
        <dbReference type="SMART" id="SM01141"/>
    </source>
</evidence>
<feature type="compositionally biased region" description="Basic and acidic residues" evidence="3">
    <location>
        <begin position="153"/>
        <end position="166"/>
    </location>
</feature>
<dbReference type="GO" id="GO:0008380">
    <property type="term" value="P:RNA splicing"/>
    <property type="evidence" value="ECO:0007669"/>
    <property type="project" value="UniProtKB-KW"/>
</dbReference>
<protein>
    <recommendedName>
        <fullName evidence="4">Suppressor of white apricot N-terminal domain-containing protein</fullName>
    </recommendedName>
</protein>
<dbReference type="EMBL" id="JBGFUD010013581">
    <property type="protein sequence ID" value="MFH4983745.1"/>
    <property type="molecule type" value="Genomic_DNA"/>
</dbReference>
<dbReference type="InterPro" id="IPR040397">
    <property type="entry name" value="SWAP"/>
</dbReference>
<evidence type="ECO:0000256" key="1">
    <source>
        <dbReference type="ARBA" id="ARBA00022664"/>
    </source>
</evidence>
<dbReference type="Pfam" id="PF09750">
    <property type="entry name" value="DRY_EERY"/>
    <property type="match status" value="1"/>
</dbReference>
<dbReference type="InterPro" id="IPR019147">
    <property type="entry name" value="SWAP_N_domain"/>
</dbReference>
<sequence length="202" mass="23966">MWHEARRQEKLIRCQMIDNVKRNERRKVFYENVRKDPEQFMQIHGRKCQIHMDPSVARAAEASNILRKWQGDPNILIDRFDVRAHLDFVPEPRASDDDHRGAVDLEELQCEYERYRILILNEFEKVSEKAYLKEIAEKEFWPDESGSNSAGRAELEKKKQCREKKAAVAFSYEDTETVKGKNEESEESEDDDEIIEPDEFGW</sequence>
<dbReference type="PANTHER" id="PTHR13161:SF4">
    <property type="entry name" value="CLK4-ASSOCIATING SERINE_ARGININE RICH PROTEIN"/>
    <property type="match status" value="1"/>
</dbReference>
<evidence type="ECO:0000256" key="2">
    <source>
        <dbReference type="ARBA" id="ARBA00023187"/>
    </source>
</evidence>
<name>A0ABD6F3B4_9BILA</name>
<dbReference type="Proteomes" id="UP001608902">
    <property type="component" value="Unassembled WGS sequence"/>
</dbReference>
<keyword evidence="6" id="KW-1185">Reference proteome</keyword>
<proteinExistence type="predicted"/>
<accession>A0ABD6F3B4</accession>
<organism evidence="5 6">
    <name type="scientific">Gnathostoma spinigerum</name>
    <dbReference type="NCBI Taxonomy" id="75299"/>
    <lineage>
        <taxon>Eukaryota</taxon>
        <taxon>Metazoa</taxon>
        <taxon>Ecdysozoa</taxon>
        <taxon>Nematoda</taxon>
        <taxon>Chromadorea</taxon>
        <taxon>Rhabditida</taxon>
        <taxon>Spirurina</taxon>
        <taxon>Gnathostomatomorpha</taxon>
        <taxon>Gnathostomatoidea</taxon>
        <taxon>Gnathostomatidae</taxon>
        <taxon>Gnathostoma</taxon>
    </lineage>
</organism>
<keyword evidence="1" id="KW-0507">mRNA processing</keyword>
<dbReference type="GO" id="GO:0006397">
    <property type="term" value="P:mRNA processing"/>
    <property type="evidence" value="ECO:0007669"/>
    <property type="project" value="UniProtKB-KW"/>
</dbReference>
<keyword evidence="2" id="KW-0508">mRNA splicing</keyword>
<comment type="caution">
    <text evidence="5">The sequence shown here is derived from an EMBL/GenBank/DDBJ whole genome shotgun (WGS) entry which is preliminary data.</text>
</comment>
<dbReference type="AlphaFoldDB" id="A0ABD6F3B4"/>
<reference evidence="5 6" key="1">
    <citation type="submission" date="2024-08" db="EMBL/GenBank/DDBJ databases">
        <title>Gnathostoma spinigerum genome.</title>
        <authorList>
            <person name="Gonzalez-Bertolin B."/>
            <person name="Monzon S."/>
            <person name="Zaballos A."/>
            <person name="Jimenez P."/>
            <person name="Dekumyoy P."/>
            <person name="Varona S."/>
            <person name="Cuesta I."/>
            <person name="Sumanam S."/>
            <person name="Adisakwattana P."/>
            <person name="Gasser R.B."/>
            <person name="Hernandez-Gonzalez A."/>
            <person name="Young N.D."/>
            <person name="Perteguer M.J."/>
        </authorList>
    </citation>
    <scope>NUCLEOTIDE SEQUENCE [LARGE SCALE GENOMIC DNA]</scope>
    <source>
        <strain evidence="5">AL3</strain>
        <tissue evidence="5">Liver</tissue>
    </source>
</reference>
<gene>
    <name evidence="5" type="ORF">AB6A40_010454</name>
</gene>